<evidence type="ECO:0008006" key="11">
    <source>
        <dbReference type="Google" id="ProtNLM"/>
    </source>
</evidence>
<dbReference type="NCBIfam" id="TIGR01489">
    <property type="entry name" value="DKMTPPase-SF"/>
    <property type="match status" value="1"/>
</dbReference>
<dbReference type="InterPro" id="IPR016965">
    <property type="entry name" value="Pase_PHOSPHO-typ"/>
</dbReference>
<dbReference type="Proteomes" id="UP000310689">
    <property type="component" value="Unassembled WGS sequence"/>
</dbReference>
<evidence type="ECO:0000313" key="10">
    <source>
        <dbReference type="Proteomes" id="UP000310689"/>
    </source>
</evidence>
<sequence length="248" mass="28296">MAVALDDTSMSRKLVTFDFDWSLSEQDTDRWVFEVLDPIKRRQMKSLKSSIQWTDLVALKMKELHDDGKSREEIENALKVMPFHPAMKRALENLKHRNPDVDLVILSNSNEVYIRTILQDKKILHLFDAIITNKAEWSSSGCLNVSRRVDPNGPQHGCSVGCSPNMCKGEELESYVAAKGGWDAYNQVFYVGDGGNDYCPLLHLRSQDTALARYPRPLINRIEKEGNLKCSVVKWVGAWEVEEILDKL</sequence>
<feature type="binding site" evidence="6">
    <location>
        <position position="20"/>
    </location>
    <ligand>
        <name>Mg(2+)</name>
        <dbReference type="ChEBI" id="CHEBI:18420"/>
    </ligand>
</feature>
<comment type="caution">
    <text evidence="7">The sequence shown here is derived from an EMBL/GenBank/DDBJ whole genome shotgun (WGS) entry which is preliminary data.</text>
</comment>
<protein>
    <recommendedName>
        <fullName evidence="11">Inorganic pyrophosphatase 1</fullName>
    </recommendedName>
</protein>
<dbReference type="InterPro" id="IPR036412">
    <property type="entry name" value="HAD-like_sf"/>
</dbReference>
<dbReference type="NCBIfam" id="TIGR01488">
    <property type="entry name" value="HAD-SF-IB"/>
    <property type="match status" value="1"/>
</dbReference>
<dbReference type="GO" id="GO:0016791">
    <property type="term" value="F:phosphatase activity"/>
    <property type="evidence" value="ECO:0007669"/>
    <property type="project" value="InterPro"/>
</dbReference>
<evidence type="ECO:0000256" key="5">
    <source>
        <dbReference type="PIRSR" id="PIRSR031051-1"/>
    </source>
</evidence>
<dbReference type="EMBL" id="SPOI01000007">
    <property type="protein sequence ID" value="TIB42524.1"/>
    <property type="molecule type" value="Genomic_DNA"/>
</dbReference>
<dbReference type="Pfam" id="PF06888">
    <property type="entry name" value="Put_Phosphatase"/>
    <property type="match status" value="1"/>
</dbReference>
<dbReference type="Proteomes" id="UP000306954">
    <property type="component" value="Unassembled WGS sequence"/>
</dbReference>
<keyword evidence="3" id="KW-0378">Hydrolase</keyword>
<dbReference type="PIRSF" id="PIRSF031051">
    <property type="entry name" value="PyrdxlP_Pase_PHOSPHO2"/>
    <property type="match status" value="1"/>
</dbReference>
<gene>
    <name evidence="8" type="ORF">E3P86_00325</name>
    <name evidence="7" type="ORF">E3P90_02362</name>
</gene>
<dbReference type="GO" id="GO:0046872">
    <property type="term" value="F:metal ion binding"/>
    <property type="evidence" value="ECO:0007669"/>
    <property type="project" value="UniProtKB-KW"/>
</dbReference>
<feature type="active site" description="Nucleophile" evidence="5">
    <location>
        <position position="18"/>
    </location>
</feature>
<evidence type="ECO:0000256" key="4">
    <source>
        <dbReference type="ARBA" id="ARBA00022842"/>
    </source>
</evidence>
<proteinExistence type="predicted"/>
<feature type="binding site" evidence="6">
    <location>
        <position position="18"/>
    </location>
    <ligand>
        <name>Mg(2+)</name>
        <dbReference type="ChEBI" id="CHEBI:18420"/>
    </ligand>
</feature>
<accession>A0A4T0HGE6</accession>
<dbReference type="EMBL" id="SPOF01000023">
    <property type="protein sequence ID" value="TIB11559.1"/>
    <property type="molecule type" value="Genomic_DNA"/>
</dbReference>
<evidence type="ECO:0000256" key="1">
    <source>
        <dbReference type="ARBA" id="ARBA00001946"/>
    </source>
</evidence>
<evidence type="ECO:0000313" key="9">
    <source>
        <dbReference type="Proteomes" id="UP000306954"/>
    </source>
</evidence>
<dbReference type="InterPro" id="IPR006384">
    <property type="entry name" value="HAD_hydro_PyrdxlP_Pase-like"/>
</dbReference>
<dbReference type="PANTHER" id="PTHR20889">
    <property type="entry name" value="PHOSPHATASE, ORPHAN 1, 2"/>
    <property type="match status" value="1"/>
</dbReference>
<evidence type="ECO:0000256" key="3">
    <source>
        <dbReference type="ARBA" id="ARBA00022801"/>
    </source>
</evidence>
<keyword evidence="2 6" id="KW-0479">Metal-binding</keyword>
<evidence type="ECO:0000313" key="8">
    <source>
        <dbReference type="EMBL" id="TIB42524.1"/>
    </source>
</evidence>
<evidence type="ECO:0000313" key="7">
    <source>
        <dbReference type="EMBL" id="TIB11559.1"/>
    </source>
</evidence>
<dbReference type="Gene3D" id="3.40.50.1000">
    <property type="entry name" value="HAD superfamily/HAD-like"/>
    <property type="match status" value="1"/>
</dbReference>
<organism evidence="7 9">
    <name type="scientific">Wallemia ichthyophaga</name>
    <dbReference type="NCBI Taxonomy" id="245174"/>
    <lineage>
        <taxon>Eukaryota</taxon>
        <taxon>Fungi</taxon>
        <taxon>Dikarya</taxon>
        <taxon>Basidiomycota</taxon>
        <taxon>Wallemiomycotina</taxon>
        <taxon>Wallemiomycetes</taxon>
        <taxon>Wallemiales</taxon>
        <taxon>Wallemiaceae</taxon>
        <taxon>Wallemia</taxon>
    </lineage>
</organism>
<keyword evidence="4 6" id="KW-0460">Magnesium</keyword>
<evidence type="ECO:0000256" key="6">
    <source>
        <dbReference type="PIRSR" id="PIRSR031051-3"/>
    </source>
</evidence>
<evidence type="ECO:0000256" key="2">
    <source>
        <dbReference type="ARBA" id="ARBA00022723"/>
    </source>
</evidence>
<dbReference type="InterPro" id="IPR023214">
    <property type="entry name" value="HAD_sf"/>
</dbReference>
<dbReference type="SUPFAM" id="SSF56784">
    <property type="entry name" value="HAD-like"/>
    <property type="match status" value="1"/>
</dbReference>
<dbReference type="AlphaFoldDB" id="A0A4T0HGE6"/>
<feature type="binding site" evidence="6">
    <location>
        <position position="193"/>
    </location>
    <ligand>
        <name>Mg(2+)</name>
        <dbReference type="ChEBI" id="CHEBI:18420"/>
    </ligand>
</feature>
<reference evidence="9 10" key="1">
    <citation type="submission" date="2019-03" db="EMBL/GenBank/DDBJ databases">
        <title>Sequencing 23 genomes of Wallemia ichthyophaga.</title>
        <authorList>
            <person name="Gostincar C."/>
        </authorList>
    </citation>
    <scope>NUCLEOTIDE SEQUENCE [LARGE SCALE GENOMIC DNA]</scope>
    <source>
        <strain evidence="8 10">EXF-6200</strain>
        <strain evidence="7 9">EXF-8621</strain>
    </source>
</reference>
<comment type="cofactor">
    <cofactor evidence="1 6">
        <name>Mg(2+)</name>
        <dbReference type="ChEBI" id="CHEBI:18420"/>
    </cofactor>
</comment>
<name>A0A4T0HGE6_WALIC</name>
<feature type="active site" description="Proton donor" evidence="5">
    <location>
        <position position="20"/>
    </location>
</feature>
<dbReference type="PANTHER" id="PTHR20889:SF12">
    <property type="entry name" value="LP01149P"/>
    <property type="match status" value="1"/>
</dbReference>